<organism evidence="2 3">
    <name type="scientific">Tulasnella calospora MUT 4182</name>
    <dbReference type="NCBI Taxonomy" id="1051891"/>
    <lineage>
        <taxon>Eukaryota</taxon>
        <taxon>Fungi</taxon>
        <taxon>Dikarya</taxon>
        <taxon>Basidiomycota</taxon>
        <taxon>Agaricomycotina</taxon>
        <taxon>Agaricomycetes</taxon>
        <taxon>Cantharellales</taxon>
        <taxon>Tulasnellaceae</taxon>
        <taxon>Tulasnella</taxon>
    </lineage>
</organism>
<keyword evidence="3" id="KW-1185">Reference proteome</keyword>
<evidence type="ECO:0000313" key="3">
    <source>
        <dbReference type="Proteomes" id="UP000054248"/>
    </source>
</evidence>
<sequence length="129" mass="13832">MVRRTVGLTSRLLALCSLASALLAFSGTLSSPDPGTPFGIVRNPSVRHIRSKTDRPSCPRVLFCASTQHWRRSGELSGGDRCPQNGGGGPLDCGRPLFGYRLSGGRALPSVSWRRGWCLCGVKAHPDLD</sequence>
<dbReference type="HOGENOM" id="CLU_1950387_0_0_1"/>
<evidence type="ECO:0008006" key="4">
    <source>
        <dbReference type="Google" id="ProtNLM"/>
    </source>
</evidence>
<feature type="chain" id="PRO_5002166333" description="Secreted protein" evidence="1">
    <location>
        <begin position="31"/>
        <end position="129"/>
    </location>
</feature>
<reference evidence="3" key="2">
    <citation type="submission" date="2015-01" db="EMBL/GenBank/DDBJ databases">
        <title>Evolutionary Origins and Diversification of the Mycorrhizal Mutualists.</title>
        <authorList>
            <consortium name="DOE Joint Genome Institute"/>
            <consortium name="Mycorrhizal Genomics Consortium"/>
            <person name="Kohler A."/>
            <person name="Kuo A."/>
            <person name="Nagy L.G."/>
            <person name="Floudas D."/>
            <person name="Copeland A."/>
            <person name="Barry K.W."/>
            <person name="Cichocki N."/>
            <person name="Veneault-Fourrey C."/>
            <person name="LaButti K."/>
            <person name="Lindquist E.A."/>
            <person name="Lipzen A."/>
            <person name="Lundell T."/>
            <person name="Morin E."/>
            <person name="Murat C."/>
            <person name="Riley R."/>
            <person name="Ohm R."/>
            <person name="Sun H."/>
            <person name="Tunlid A."/>
            <person name="Henrissat B."/>
            <person name="Grigoriev I.V."/>
            <person name="Hibbett D.S."/>
            <person name="Martin F."/>
        </authorList>
    </citation>
    <scope>NUCLEOTIDE SEQUENCE [LARGE SCALE GENOMIC DNA]</scope>
    <source>
        <strain evidence="3">MUT 4182</strain>
    </source>
</reference>
<dbReference type="EMBL" id="KN823072">
    <property type="protein sequence ID" value="KIO23938.1"/>
    <property type="molecule type" value="Genomic_DNA"/>
</dbReference>
<dbReference type="AlphaFoldDB" id="A0A0C3KR98"/>
<evidence type="ECO:0000313" key="2">
    <source>
        <dbReference type="EMBL" id="KIO23938.1"/>
    </source>
</evidence>
<reference evidence="2 3" key="1">
    <citation type="submission" date="2014-04" db="EMBL/GenBank/DDBJ databases">
        <authorList>
            <consortium name="DOE Joint Genome Institute"/>
            <person name="Kuo A."/>
            <person name="Girlanda M."/>
            <person name="Perotto S."/>
            <person name="Kohler A."/>
            <person name="Nagy L.G."/>
            <person name="Floudas D."/>
            <person name="Copeland A."/>
            <person name="Barry K.W."/>
            <person name="Cichocki N."/>
            <person name="Veneault-Fourrey C."/>
            <person name="LaButti K."/>
            <person name="Lindquist E.A."/>
            <person name="Lipzen A."/>
            <person name="Lundell T."/>
            <person name="Morin E."/>
            <person name="Murat C."/>
            <person name="Sun H."/>
            <person name="Tunlid A."/>
            <person name="Henrissat B."/>
            <person name="Grigoriev I.V."/>
            <person name="Hibbett D.S."/>
            <person name="Martin F."/>
            <person name="Nordberg H.P."/>
            <person name="Cantor M.N."/>
            <person name="Hua S.X."/>
        </authorList>
    </citation>
    <scope>NUCLEOTIDE SEQUENCE [LARGE SCALE GENOMIC DNA]</scope>
    <source>
        <strain evidence="2 3">MUT 4182</strain>
    </source>
</reference>
<dbReference type="Proteomes" id="UP000054248">
    <property type="component" value="Unassembled WGS sequence"/>
</dbReference>
<proteinExistence type="predicted"/>
<name>A0A0C3KR98_9AGAM</name>
<feature type="signal peptide" evidence="1">
    <location>
        <begin position="1"/>
        <end position="30"/>
    </location>
</feature>
<evidence type="ECO:0000256" key="1">
    <source>
        <dbReference type="SAM" id="SignalP"/>
    </source>
</evidence>
<protein>
    <recommendedName>
        <fullName evidence="4">Secreted protein</fullName>
    </recommendedName>
</protein>
<accession>A0A0C3KR98</accession>
<keyword evidence="1" id="KW-0732">Signal</keyword>
<gene>
    <name evidence="2" type="ORF">M407DRAFT_106193</name>
</gene>